<reference evidence="1 2" key="1">
    <citation type="journal article" date="2016" name="Nat. Commun.">
        <title>Extremotolerant tardigrade genome and improved radiotolerance of human cultured cells by tardigrade-unique protein.</title>
        <authorList>
            <person name="Hashimoto T."/>
            <person name="Horikawa D.D."/>
            <person name="Saito Y."/>
            <person name="Kuwahara H."/>
            <person name="Kozuka-Hata H."/>
            <person name="Shin-I T."/>
            <person name="Minakuchi Y."/>
            <person name="Ohishi K."/>
            <person name="Motoyama A."/>
            <person name="Aizu T."/>
            <person name="Enomoto A."/>
            <person name="Kondo K."/>
            <person name="Tanaka S."/>
            <person name="Hara Y."/>
            <person name="Koshikawa S."/>
            <person name="Sagara H."/>
            <person name="Miura T."/>
            <person name="Yokobori S."/>
            <person name="Miyagawa K."/>
            <person name="Suzuki Y."/>
            <person name="Kubo T."/>
            <person name="Oyama M."/>
            <person name="Kohara Y."/>
            <person name="Fujiyama A."/>
            <person name="Arakawa K."/>
            <person name="Katayama T."/>
            <person name="Toyoda A."/>
            <person name="Kunieda T."/>
        </authorList>
    </citation>
    <scope>NUCLEOTIDE SEQUENCE [LARGE SCALE GENOMIC DNA]</scope>
    <source>
        <strain evidence="1 2">YOKOZUNA-1</strain>
    </source>
</reference>
<evidence type="ECO:0000313" key="2">
    <source>
        <dbReference type="Proteomes" id="UP000186922"/>
    </source>
</evidence>
<organism evidence="1 2">
    <name type="scientific">Ramazzottius varieornatus</name>
    <name type="common">Water bear</name>
    <name type="synonym">Tardigrade</name>
    <dbReference type="NCBI Taxonomy" id="947166"/>
    <lineage>
        <taxon>Eukaryota</taxon>
        <taxon>Metazoa</taxon>
        <taxon>Ecdysozoa</taxon>
        <taxon>Tardigrada</taxon>
        <taxon>Eutardigrada</taxon>
        <taxon>Parachela</taxon>
        <taxon>Hypsibioidea</taxon>
        <taxon>Ramazzottiidae</taxon>
        <taxon>Ramazzottius</taxon>
    </lineage>
</organism>
<name>A0A1D1UTW7_RAMVA</name>
<accession>A0A1D1UTW7</accession>
<gene>
    <name evidence="1" type="primary">RvY_04081-1</name>
    <name evidence="1" type="synonym">RvY_04081.1</name>
    <name evidence="1" type="ORF">RvY_04081</name>
</gene>
<sequence length="101" mass="11349">MPVPTAGDFIGPIAVPPLAPGVALEMVDLEFVSENENFQLLIPTIRAGTLNRLHSSGFCAGRTKQLGHVEPEHIRSEFDSHFYFHVIHRCFVLDMNLFFQL</sequence>
<proteinExistence type="predicted"/>
<dbReference type="AlphaFoldDB" id="A0A1D1UTW7"/>
<dbReference type="Proteomes" id="UP000186922">
    <property type="component" value="Unassembled WGS sequence"/>
</dbReference>
<keyword evidence="2" id="KW-1185">Reference proteome</keyword>
<evidence type="ECO:0000313" key="1">
    <source>
        <dbReference type="EMBL" id="GAU91915.1"/>
    </source>
</evidence>
<protein>
    <submittedName>
        <fullName evidence="1">Uncharacterized protein</fullName>
    </submittedName>
</protein>
<dbReference type="EMBL" id="BDGG01000002">
    <property type="protein sequence ID" value="GAU91915.1"/>
    <property type="molecule type" value="Genomic_DNA"/>
</dbReference>
<comment type="caution">
    <text evidence="1">The sequence shown here is derived from an EMBL/GenBank/DDBJ whole genome shotgun (WGS) entry which is preliminary data.</text>
</comment>